<dbReference type="EMBL" id="FRAS01000002">
    <property type="protein sequence ID" value="SHK39998.1"/>
    <property type="molecule type" value="Genomic_DNA"/>
</dbReference>
<dbReference type="AlphaFoldDB" id="A0A1M6S631"/>
<name>A0A1M6S631_9BACT</name>
<dbReference type="RefSeq" id="WP_073281475.1">
    <property type="nucleotide sequence ID" value="NZ_FRAS01000002.1"/>
</dbReference>
<evidence type="ECO:0000313" key="2">
    <source>
        <dbReference type="Proteomes" id="UP000183947"/>
    </source>
</evidence>
<protein>
    <submittedName>
        <fullName evidence="1">Uncharacterized protein</fullName>
    </submittedName>
</protein>
<proteinExistence type="predicted"/>
<gene>
    <name evidence="1" type="ORF">SAMN02746009_00884</name>
</gene>
<sequence>MNLKYDTLTTRAECDAALAEVEFELKTYLTRDATGELADERADRTQASTSSQLARVEARIASSEAVLATAGIDDETRETTTDELAALRVQRTRLAKRQRQATGLARFLAAVDAEQVAQQVATLSSVKDGIAAHRATLAA</sequence>
<keyword evidence="2" id="KW-1185">Reference proteome</keyword>
<dbReference type="OrthoDB" id="884668at2"/>
<reference evidence="2" key="1">
    <citation type="submission" date="2016-11" db="EMBL/GenBank/DDBJ databases">
        <authorList>
            <person name="Varghese N."/>
            <person name="Submissions S."/>
        </authorList>
    </citation>
    <scope>NUCLEOTIDE SEQUENCE [LARGE SCALE GENOMIC DNA]</scope>
    <source>
        <strain evidence="2">DSM 18569</strain>
    </source>
</reference>
<evidence type="ECO:0000313" key="1">
    <source>
        <dbReference type="EMBL" id="SHK39998.1"/>
    </source>
</evidence>
<organism evidence="1 2">
    <name type="scientific">Hymenobacter psychrotolerans DSM 18569</name>
    <dbReference type="NCBI Taxonomy" id="1121959"/>
    <lineage>
        <taxon>Bacteria</taxon>
        <taxon>Pseudomonadati</taxon>
        <taxon>Bacteroidota</taxon>
        <taxon>Cytophagia</taxon>
        <taxon>Cytophagales</taxon>
        <taxon>Hymenobacteraceae</taxon>
        <taxon>Hymenobacter</taxon>
    </lineage>
</organism>
<dbReference type="STRING" id="1121959.SAMN02746009_00884"/>
<dbReference type="Proteomes" id="UP000183947">
    <property type="component" value="Unassembled WGS sequence"/>
</dbReference>
<accession>A0A1M6S631</accession>